<dbReference type="PANTHER" id="PTHR12110:SF41">
    <property type="entry name" value="INOSOSE DEHYDRATASE"/>
    <property type="match status" value="1"/>
</dbReference>
<evidence type="ECO:0000313" key="4">
    <source>
        <dbReference type="Proteomes" id="UP000515237"/>
    </source>
</evidence>
<dbReference type="Pfam" id="PF01261">
    <property type="entry name" value="AP_endonuc_2"/>
    <property type="match status" value="1"/>
</dbReference>
<feature type="domain" description="Xylose isomerase-like TIM barrel" evidence="2">
    <location>
        <begin position="80"/>
        <end position="299"/>
    </location>
</feature>
<dbReference type="RefSeq" id="WP_185270519.1">
    <property type="nucleotide sequence ID" value="NZ_CP055156.1"/>
</dbReference>
<dbReference type="InterPro" id="IPR006311">
    <property type="entry name" value="TAT_signal"/>
</dbReference>
<evidence type="ECO:0000313" key="3">
    <source>
        <dbReference type="EMBL" id="QNF34036.1"/>
    </source>
</evidence>
<dbReference type="Proteomes" id="UP000515237">
    <property type="component" value="Chromosome"/>
</dbReference>
<keyword evidence="3" id="KW-0413">Isomerase</keyword>
<proteinExistence type="predicted"/>
<dbReference type="SUPFAM" id="SSF51658">
    <property type="entry name" value="Xylose isomerase-like"/>
    <property type="match status" value="1"/>
</dbReference>
<dbReference type="Gene3D" id="3.20.20.150">
    <property type="entry name" value="Divalent-metal-dependent TIM barrel enzymes"/>
    <property type="match status" value="1"/>
</dbReference>
<evidence type="ECO:0000259" key="2">
    <source>
        <dbReference type="Pfam" id="PF01261"/>
    </source>
</evidence>
<organism evidence="3 4">
    <name type="scientific">Adhaeribacter swui</name>
    <dbReference type="NCBI Taxonomy" id="2086471"/>
    <lineage>
        <taxon>Bacteria</taxon>
        <taxon>Pseudomonadati</taxon>
        <taxon>Bacteroidota</taxon>
        <taxon>Cytophagia</taxon>
        <taxon>Cytophagales</taxon>
        <taxon>Hymenobacteraceae</taxon>
        <taxon>Adhaeribacter</taxon>
    </lineage>
</organism>
<dbReference type="EMBL" id="CP055156">
    <property type="protein sequence ID" value="QNF34036.1"/>
    <property type="molecule type" value="Genomic_DNA"/>
</dbReference>
<name>A0A7G7GA52_9BACT</name>
<feature type="compositionally biased region" description="Low complexity" evidence="1">
    <location>
        <begin position="37"/>
        <end position="51"/>
    </location>
</feature>
<feature type="region of interest" description="Disordered" evidence="1">
    <location>
        <begin position="30"/>
        <end position="51"/>
    </location>
</feature>
<evidence type="ECO:0000256" key="1">
    <source>
        <dbReference type="SAM" id="MobiDB-lite"/>
    </source>
</evidence>
<keyword evidence="4" id="KW-1185">Reference proteome</keyword>
<dbReference type="PROSITE" id="PS51318">
    <property type="entry name" value="TAT"/>
    <property type="match status" value="1"/>
</dbReference>
<reference evidence="3 4" key="1">
    <citation type="journal article" date="2018" name="Int. J. Syst. Evol. Microbiol.">
        <title>Adhaeribacter swui sp. nov., isolated from wet mud.</title>
        <authorList>
            <person name="Kim D.U."/>
            <person name="Kim K.W."/>
            <person name="Kang M.S."/>
            <person name="Kim J.Y."/>
            <person name="Jang J.H."/>
            <person name="Kim M.K."/>
        </authorList>
    </citation>
    <scope>NUCLEOTIDE SEQUENCE [LARGE SCALE GENOMIC DNA]</scope>
    <source>
        <strain evidence="3 4">KCTC 52873</strain>
    </source>
</reference>
<dbReference type="AlphaFoldDB" id="A0A7G7GA52"/>
<gene>
    <name evidence="3" type="ORF">HUW51_15385</name>
</gene>
<sequence>MQNRRNFLRASGALMLGGLGSLMLPGCNTKDAKTTSETDSTDSTATANTSQNTPAAAIPAAGLQLYTVRELLDKDLKGTLQKIADIGYKNMEAAAGAKGHYYGLKPKEFASMLDGMGMKVRSNHVLVGGQAKEEAPLPDSLQTLNNNMQQLVDMAAEAGQSYLVCAFLFPSERKTIDQYKKYAELFNKTGEACKKAGLTFAYHNHDFEFQKIDNQVPYDILLNETDKDLVKMELDLYWAEKSGNDPVALFQKHQGRFPLWHVKDMDNTDKKFFTEVGNGTIDFKPIFEAAQTAGMEYYFVEQDVTPGNPIDSITTSFKNLPKFLPA</sequence>
<dbReference type="InterPro" id="IPR036237">
    <property type="entry name" value="Xyl_isomerase-like_sf"/>
</dbReference>
<dbReference type="InterPro" id="IPR050312">
    <property type="entry name" value="IolE/XylAMocC-like"/>
</dbReference>
<dbReference type="PANTHER" id="PTHR12110">
    <property type="entry name" value="HYDROXYPYRUVATE ISOMERASE"/>
    <property type="match status" value="1"/>
</dbReference>
<accession>A0A7G7GA52</accession>
<dbReference type="GO" id="GO:0016853">
    <property type="term" value="F:isomerase activity"/>
    <property type="evidence" value="ECO:0007669"/>
    <property type="project" value="UniProtKB-KW"/>
</dbReference>
<dbReference type="KEGG" id="aswu:HUW51_15385"/>
<protein>
    <submittedName>
        <fullName evidence="3">Sugar phosphate isomerase/epimerase</fullName>
    </submittedName>
</protein>
<dbReference type="InterPro" id="IPR013022">
    <property type="entry name" value="Xyl_isomerase-like_TIM-brl"/>
</dbReference>